<protein>
    <submittedName>
        <fullName evidence="1">Uncharacterized protein</fullName>
    </submittedName>
</protein>
<evidence type="ECO:0000313" key="1">
    <source>
        <dbReference type="EMBL" id="KAK4716410.1"/>
    </source>
</evidence>
<dbReference type="EMBL" id="JAWPEI010000009">
    <property type="protein sequence ID" value="KAK4716410.1"/>
    <property type="molecule type" value="Genomic_DNA"/>
</dbReference>
<name>A0AAV9KSJ1_9SOLN</name>
<proteinExistence type="predicted"/>
<accession>A0AAV9KSJ1</accession>
<organism evidence="1 2">
    <name type="scientific">Solanum pinnatisectum</name>
    <name type="common">tansyleaf nightshade</name>
    <dbReference type="NCBI Taxonomy" id="50273"/>
    <lineage>
        <taxon>Eukaryota</taxon>
        <taxon>Viridiplantae</taxon>
        <taxon>Streptophyta</taxon>
        <taxon>Embryophyta</taxon>
        <taxon>Tracheophyta</taxon>
        <taxon>Spermatophyta</taxon>
        <taxon>Magnoliopsida</taxon>
        <taxon>eudicotyledons</taxon>
        <taxon>Gunneridae</taxon>
        <taxon>Pentapetalae</taxon>
        <taxon>asterids</taxon>
        <taxon>lamiids</taxon>
        <taxon>Solanales</taxon>
        <taxon>Solanaceae</taxon>
        <taxon>Solanoideae</taxon>
        <taxon>Solaneae</taxon>
        <taxon>Solanum</taxon>
    </lineage>
</organism>
<dbReference type="Proteomes" id="UP001311915">
    <property type="component" value="Unassembled WGS sequence"/>
</dbReference>
<evidence type="ECO:0000313" key="2">
    <source>
        <dbReference type="Proteomes" id="UP001311915"/>
    </source>
</evidence>
<dbReference type="AlphaFoldDB" id="A0AAV9KSJ1"/>
<dbReference type="PANTHER" id="PTHR32108">
    <property type="entry name" value="DNA-DIRECTED RNA POLYMERASE SUBUNIT ALPHA"/>
    <property type="match status" value="1"/>
</dbReference>
<gene>
    <name evidence="1" type="ORF">R3W88_014748</name>
</gene>
<dbReference type="PANTHER" id="PTHR32108:SF9">
    <property type="entry name" value="REVERSE TRANSCRIPTASE RNASE H-LIKE DOMAIN-CONTAINING PROTEIN"/>
    <property type="match status" value="1"/>
</dbReference>
<reference evidence="1 2" key="1">
    <citation type="submission" date="2023-10" db="EMBL/GenBank/DDBJ databases">
        <title>Genome-Wide Identification Analysis in wild type Solanum Pinnatisectum Reveals Some Genes Defensing Phytophthora Infestans.</title>
        <authorList>
            <person name="Sun C."/>
        </authorList>
    </citation>
    <scope>NUCLEOTIDE SEQUENCE [LARGE SCALE GENOMIC DNA]</scope>
    <source>
        <strain evidence="1">LQN</strain>
        <tissue evidence="1">Leaf</tissue>
    </source>
</reference>
<keyword evidence="2" id="KW-1185">Reference proteome</keyword>
<comment type="caution">
    <text evidence="1">The sequence shown here is derived from an EMBL/GenBank/DDBJ whole genome shotgun (WGS) entry which is preliminary data.</text>
</comment>
<sequence>MNGHKEFAVPYKPILKVENGIENSANIVYLTKMMSLGAEKTSKKLNPPNIPILTVKGALEDAWASQREARLVVPRGPKKSILIVQGAYIPPVIVRPVYQLPMTNPKVVPWNYEPTVVTYKEKEVNEEVDEVGGMNRSGRCCAPVELRKTKNDQIPVKNPVTEEEVEEFLRKMKLLDYSIVEQLRKTPTQFSLLCLLIDSDEHRKAVMNILNKAHVPNEVIVSKLEKIAGRIFEVNRITFSNDEPPVEGTGHNQGLHINVKCELFYVTRVLIDR</sequence>